<proteinExistence type="predicted"/>
<evidence type="ECO:0000313" key="2">
    <source>
        <dbReference type="Proteomes" id="UP000543642"/>
    </source>
</evidence>
<dbReference type="Proteomes" id="UP000543642">
    <property type="component" value="Unassembled WGS sequence"/>
</dbReference>
<comment type="caution">
    <text evidence="1">The sequence shown here is derived from an EMBL/GenBank/DDBJ whole genome shotgun (WGS) entry which is preliminary data.</text>
</comment>
<dbReference type="PROSITE" id="PS51257">
    <property type="entry name" value="PROKAR_LIPOPROTEIN"/>
    <property type="match status" value="1"/>
</dbReference>
<dbReference type="AlphaFoldDB" id="A0A7W8H788"/>
<reference evidence="1 2" key="1">
    <citation type="submission" date="2020-08" db="EMBL/GenBank/DDBJ databases">
        <title>Genomic Encyclopedia of Type Strains, Phase IV (KMG-IV): sequencing the most valuable type-strain genomes for metagenomic binning, comparative biology and taxonomic classification.</title>
        <authorList>
            <person name="Goeker M."/>
        </authorList>
    </citation>
    <scope>NUCLEOTIDE SEQUENCE [LARGE SCALE GENOMIC DNA]</scope>
    <source>
        <strain evidence="1 2">DSM 106146</strain>
    </source>
</reference>
<name>A0A7W8H788_9FIRM</name>
<gene>
    <name evidence="1" type="ORF">HNP82_000106</name>
</gene>
<evidence type="ECO:0000313" key="1">
    <source>
        <dbReference type="EMBL" id="MBB5263012.1"/>
    </source>
</evidence>
<protein>
    <submittedName>
        <fullName evidence="1">Putative cupredoxin-like copper-binding protein</fullName>
    </submittedName>
</protein>
<dbReference type="EMBL" id="JACHFW010000001">
    <property type="protein sequence ID" value="MBB5263012.1"/>
    <property type="molecule type" value="Genomic_DNA"/>
</dbReference>
<accession>A0A7W8H788</accession>
<keyword evidence="2" id="KW-1185">Reference proteome</keyword>
<dbReference type="RefSeq" id="WP_183770275.1">
    <property type="nucleotide sequence ID" value="NZ_JACHFW010000001.1"/>
</dbReference>
<organism evidence="1 2">
    <name type="scientific">Catenibacillus scindens</name>
    <dbReference type="NCBI Taxonomy" id="673271"/>
    <lineage>
        <taxon>Bacteria</taxon>
        <taxon>Bacillati</taxon>
        <taxon>Bacillota</taxon>
        <taxon>Clostridia</taxon>
        <taxon>Lachnospirales</taxon>
        <taxon>Lachnospiraceae</taxon>
        <taxon>Catenibacillus</taxon>
    </lineage>
</organism>
<sequence length="165" mass="17645">MKGKIFTLLSTAILAGVVTGGCASLNNGGSCGFAYDGKTAVIEEDLENVVFVDTEGDVSLSFDYGGVTYSMDFSPENASQISGETIYTCTFSNSEGKECLGNIIMSDEAEGSAAGTVRFRDDMTSDEAFGFIVAPNASDLEDYRDALEEERIQLETWTDSAQQTQ</sequence>